<keyword evidence="1" id="KW-0472">Membrane</keyword>
<protein>
    <recommendedName>
        <fullName evidence="5">Ig-like domain-containing protein</fullName>
    </recommendedName>
</protein>
<dbReference type="Gene3D" id="2.60.40.10">
    <property type="entry name" value="Immunoglobulins"/>
    <property type="match status" value="1"/>
</dbReference>
<accession>A0A3P8Y0H3</accession>
<organism evidence="3 4">
    <name type="scientific">Esox lucius</name>
    <name type="common">Northern pike</name>
    <dbReference type="NCBI Taxonomy" id="8010"/>
    <lineage>
        <taxon>Eukaryota</taxon>
        <taxon>Metazoa</taxon>
        <taxon>Chordata</taxon>
        <taxon>Craniata</taxon>
        <taxon>Vertebrata</taxon>
        <taxon>Euteleostomi</taxon>
        <taxon>Actinopterygii</taxon>
        <taxon>Neopterygii</taxon>
        <taxon>Teleostei</taxon>
        <taxon>Protacanthopterygii</taxon>
        <taxon>Esociformes</taxon>
        <taxon>Esocidae</taxon>
        <taxon>Esox</taxon>
    </lineage>
</organism>
<reference evidence="3" key="4">
    <citation type="submission" date="2025-09" db="UniProtKB">
        <authorList>
            <consortium name="Ensembl"/>
        </authorList>
    </citation>
    <scope>IDENTIFICATION</scope>
</reference>
<dbReference type="AlphaFoldDB" id="A0A3P8Y0H3"/>
<dbReference type="RefSeq" id="XP_010883580.1">
    <property type="nucleotide sequence ID" value="XM_010885278.4"/>
</dbReference>
<keyword evidence="4" id="KW-1185">Reference proteome</keyword>
<dbReference type="Ensembl" id="ENSELUT00000004361.3">
    <property type="protein sequence ID" value="ENSELUP00000009139.1"/>
    <property type="gene ID" value="ENSELUG00000041456.1"/>
</dbReference>
<dbReference type="SUPFAM" id="SSF48726">
    <property type="entry name" value="Immunoglobulin"/>
    <property type="match status" value="1"/>
</dbReference>
<dbReference type="KEGG" id="els:105019247"/>
<reference evidence="3" key="3">
    <citation type="submission" date="2025-08" db="UniProtKB">
        <authorList>
            <consortium name="Ensembl"/>
        </authorList>
    </citation>
    <scope>IDENTIFICATION</scope>
</reference>
<evidence type="ECO:0000313" key="4">
    <source>
        <dbReference type="Proteomes" id="UP000265140"/>
    </source>
</evidence>
<keyword evidence="1" id="KW-0812">Transmembrane</keyword>
<evidence type="ECO:0000256" key="2">
    <source>
        <dbReference type="SAM" id="SignalP"/>
    </source>
</evidence>
<evidence type="ECO:0008006" key="5">
    <source>
        <dbReference type="Google" id="ProtNLM"/>
    </source>
</evidence>
<dbReference type="Proteomes" id="UP000265140">
    <property type="component" value="Chromosome 20"/>
</dbReference>
<keyword evidence="2" id="KW-0732">Signal</keyword>
<sequence>MFFLYITFLVVSLKDGLTQDMTPEEVRSVCGDNSVLRCKAVCKAGVRYQTVRWYKLVEEPSNQLSGLLMRRLSPNSNTSWYAGLEREVNLLADDSLDIFLPNVTAADSARYKCLLVAPIGEQNQEGWIQLTVTGCLDKKSTAQSIDTILILSIVGIVAALLIYGMSYVILRNMLLQRSKKNPHEPLLDAHLEKKVLKLIYTMGPNASGQHSIKHICV</sequence>
<feature type="signal peptide" evidence="2">
    <location>
        <begin position="1"/>
        <end position="18"/>
    </location>
</feature>
<dbReference type="InterPro" id="IPR013783">
    <property type="entry name" value="Ig-like_fold"/>
</dbReference>
<dbReference type="Bgee" id="ENSELUG00000009752">
    <property type="expression patterns" value="Expressed in embryo and 15 other cell types or tissues"/>
</dbReference>
<feature type="transmembrane region" description="Helical" evidence="1">
    <location>
        <begin position="148"/>
        <end position="170"/>
    </location>
</feature>
<dbReference type="GeneTree" id="ENSGT00510000051337"/>
<dbReference type="PANTHER" id="PTHR15193">
    <property type="entry name" value="CD83 ANTIGEN"/>
    <property type="match status" value="1"/>
</dbReference>
<proteinExistence type="predicted"/>
<dbReference type="GeneID" id="105019247"/>
<evidence type="ECO:0000256" key="1">
    <source>
        <dbReference type="SAM" id="Phobius"/>
    </source>
</evidence>
<name>A0A3P8Y0H3_ESOLU</name>
<keyword evidence="1" id="KW-1133">Transmembrane helix</keyword>
<reference evidence="3" key="2">
    <citation type="submission" date="2020-02" db="EMBL/GenBank/DDBJ databases">
        <title>Esox lucius (northern pike) genome, fEsoLuc1, primary haplotype.</title>
        <authorList>
            <person name="Myers G."/>
            <person name="Karagic N."/>
            <person name="Meyer A."/>
            <person name="Pippel M."/>
            <person name="Reichard M."/>
            <person name="Winkler S."/>
            <person name="Tracey A."/>
            <person name="Sims Y."/>
            <person name="Howe K."/>
            <person name="Rhie A."/>
            <person name="Formenti G."/>
            <person name="Durbin R."/>
            <person name="Fedrigo O."/>
            <person name="Jarvis E.D."/>
        </authorList>
    </citation>
    <scope>NUCLEOTIDE SEQUENCE [LARGE SCALE GENOMIC DNA]</scope>
</reference>
<dbReference type="CTD" id="9308"/>
<dbReference type="OrthoDB" id="9422899at2759"/>
<dbReference type="PANTHER" id="PTHR15193:SF1">
    <property type="entry name" value="CD83 ANTIGEN"/>
    <property type="match status" value="1"/>
</dbReference>
<reference evidence="4" key="1">
    <citation type="journal article" date="2014" name="PLoS ONE">
        <title>The genome and linkage map of the northern pike (Esox lucius): conserved synteny revealed between the salmonid sister group and the Neoteleostei.</title>
        <authorList>
            <person name="Rondeau E.B."/>
            <person name="Minkley D.R."/>
            <person name="Leong J.S."/>
            <person name="Messmer A.M."/>
            <person name="Jantzen J.R."/>
            <person name="von Schalburg K.R."/>
            <person name="Lemon C."/>
            <person name="Bird N.H."/>
            <person name="Koop B.F."/>
        </authorList>
    </citation>
    <scope>NUCLEOTIDE SEQUENCE</scope>
</reference>
<dbReference type="STRING" id="8010.ENSELUP00000009139"/>
<dbReference type="InterPro" id="IPR036179">
    <property type="entry name" value="Ig-like_dom_sf"/>
</dbReference>
<evidence type="ECO:0000313" key="3">
    <source>
        <dbReference type="Ensembl" id="ENSELUP00000009139.1"/>
    </source>
</evidence>
<feature type="chain" id="PRO_5018234146" description="Ig-like domain-containing protein" evidence="2">
    <location>
        <begin position="19"/>
        <end position="217"/>
    </location>
</feature>